<dbReference type="Pfam" id="PF05916">
    <property type="entry name" value="Sld5"/>
    <property type="match status" value="1"/>
</dbReference>
<dbReference type="Gene3D" id="3.40.5.60">
    <property type="match status" value="1"/>
</dbReference>
<evidence type="ECO:0000256" key="6">
    <source>
        <dbReference type="SAM" id="MobiDB-lite"/>
    </source>
</evidence>
<dbReference type="GO" id="GO:0000727">
    <property type="term" value="P:double-strand break repair via break-induced replication"/>
    <property type="evidence" value="ECO:0007669"/>
    <property type="project" value="TreeGrafter"/>
</dbReference>
<dbReference type="InterPro" id="IPR008591">
    <property type="entry name" value="GINS_Sld5"/>
</dbReference>
<evidence type="ECO:0000256" key="5">
    <source>
        <dbReference type="ARBA" id="ARBA00023242"/>
    </source>
</evidence>
<dbReference type="PANTHER" id="PTHR21206">
    <property type="entry name" value="SLD5 PROTEIN"/>
    <property type="match status" value="1"/>
</dbReference>
<evidence type="ECO:0000259" key="7">
    <source>
        <dbReference type="Pfam" id="PF05916"/>
    </source>
</evidence>
<evidence type="ECO:0000256" key="2">
    <source>
        <dbReference type="ARBA" id="ARBA00008187"/>
    </source>
</evidence>
<feature type="compositionally biased region" description="Polar residues" evidence="6">
    <location>
        <begin position="1"/>
        <end position="42"/>
    </location>
</feature>
<dbReference type="Pfam" id="PF16922">
    <property type="entry name" value="SLD5_C"/>
    <property type="match status" value="1"/>
</dbReference>
<dbReference type="GO" id="GO:0006261">
    <property type="term" value="P:DNA-templated DNA replication"/>
    <property type="evidence" value="ECO:0007669"/>
    <property type="project" value="InterPro"/>
</dbReference>
<dbReference type="Gene3D" id="1.20.58.1030">
    <property type="match status" value="1"/>
</dbReference>
<evidence type="ECO:0000256" key="3">
    <source>
        <dbReference type="ARBA" id="ARBA00014804"/>
    </source>
</evidence>
<reference evidence="9 10" key="1">
    <citation type="submission" date="2014-09" db="EMBL/GenBank/DDBJ databases">
        <authorList>
            <person name="Magalhaes I.L.F."/>
            <person name="Oliveira U."/>
            <person name="Santos F.R."/>
            <person name="Vidigal T.H.D.A."/>
            <person name="Brescovit A.D."/>
            <person name="Santos A.J."/>
        </authorList>
    </citation>
    <scope>NUCLEOTIDE SEQUENCE [LARGE SCALE GENOMIC DNA]</scope>
</reference>
<keyword evidence="4" id="KW-0235">DNA replication</keyword>
<dbReference type="CDD" id="cd11711">
    <property type="entry name" value="GINS_A_Sld5"/>
    <property type="match status" value="1"/>
</dbReference>
<feature type="domain" description="GINS subunit" evidence="7">
    <location>
        <begin position="162"/>
        <end position="245"/>
    </location>
</feature>
<proteinExistence type="inferred from homology"/>
<organism evidence="9 10">
    <name type="scientific">Ceraceosorus bombacis</name>
    <dbReference type="NCBI Taxonomy" id="401625"/>
    <lineage>
        <taxon>Eukaryota</taxon>
        <taxon>Fungi</taxon>
        <taxon>Dikarya</taxon>
        <taxon>Basidiomycota</taxon>
        <taxon>Ustilaginomycotina</taxon>
        <taxon>Exobasidiomycetes</taxon>
        <taxon>Ceraceosorales</taxon>
        <taxon>Ceraceosoraceae</taxon>
        <taxon>Ceraceosorus</taxon>
    </lineage>
</organism>
<dbReference type="InterPro" id="IPR036224">
    <property type="entry name" value="GINS_bundle-like_dom_sf"/>
</dbReference>
<feature type="domain" description="DNA replication complex GINS protein SLD5 C-terminal" evidence="8">
    <location>
        <begin position="281"/>
        <end position="331"/>
    </location>
</feature>
<comment type="similarity">
    <text evidence="2">Belongs to the GINS4/SLD5 family.</text>
</comment>
<name>A0A0P1BBN5_9BASI</name>
<dbReference type="EMBL" id="CCYA01000162">
    <property type="protein sequence ID" value="CEH12582.1"/>
    <property type="molecule type" value="Genomic_DNA"/>
</dbReference>
<dbReference type="PANTHER" id="PTHR21206:SF0">
    <property type="entry name" value="DNA REPLICATION COMPLEX GINS PROTEIN SLD5"/>
    <property type="match status" value="1"/>
</dbReference>
<dbReference type="SUPFAM" id="SSF160059">
    <property type="entry name" value="PriA/YqbF domain"/>
    <property type="match status" value="1"/>
</dbReference>
<keyword evidence="10" id="KW-1185">Reference proteome</keyword>
<dbReference type="OrthoDB" id="338231at2759"/>
<comment type="subcellular location">
    <subcellularLocation>
        <location evidence="1">Nucleus</location>
    </subcellularLocation>
</comment>
<dbReference type="InterPro" id="IPR031633">
    <property type="entry name" value="SLD5_C"/>
</dbReference>
<dbReference type="InterPro" id="IPR038749">
    <property type="entry name" value="Sld5_GINS_A"/>
</dbReference>
<evidence type="ECO:0000256" key="4">
    <source>
        <dbReference type="ARBA" id="ARBA00022705"/>
    </source>
</evidence>
<dbReference type="InterPro" id="IPR021151">
    <property type="entry name" value="GINS_A"/>
</dbReference>
<accession>A0A0P1BBN5</accession>
<protein>
    <recommendedName>
        <fullName evidence="3">DNA replication complex GINS protein SLD5</fullName>
    </recommendedName>
</protein>
<dbReference type="AlphaFoldDB" id="A0A0P1BBN5"/>
<evidence type="ECO:0000313" key="10">
    <source>
        <dbReference type="Proteomes" id="UP000054845"/>
    </source>
</evidence>
<dbReference type="STRING" id="401625.A0A0P1BBN5"/>
<dbReference type="Proteomes" id="UP000054845">
    <property type="component" value="Unassembled WGS sequence"/>
</dbReference>
<evidence type="ECO:0000256" key="1">
    <source>
        <dbReference type="ARBA" id="ARBA00004123"/>
    </source>
</evidence>
<evidence type="ECO:0000313" key="9">
    <source>
        <dbReference type="EMBL" id="CEH12582.1"/>
    </source>
</evidence>
<dbReference type="CDD" id="cd21692">
    <property type="entry name" value="GINS_B_Sld5"/>
    <property type="match status" value="1"/>
</dbReference>
<feature type="region of interest" description="Disordered" evidence="6">
    <location>
        <begin position="1"/>
        <end position="123"/>
    </location>
</feature>
<evidence type="ECO:0000259" key="8">
    <source>
        <dbReference type="Pfam" id="PF16922"/>
    </source>
</evidence>
<dbReference type="GO" id="GO:0000811">
    <property type="term" value="C:GINS complex"/>
    <property type="evidence" value="ECO:0007669"/>
    <property type="project" value="TreeGrafter"/>
</dbReference>
<dbReference type="SUPFAM" id="SSF158573">
    <property type="entry name" value="GINS helical bundle-like"/>
    <property type="match status" value="1"/>
</dbReference>
<keyword evidence="5" id="KW-0539">Nucleus</keyword>
<sequence length="333" mass="36529">MQSFHPLSQSSETGSADASTSRNVHGQSYDHNASGLSSQSQVEPGDDLIFEESLHRRDALANDPQTSRANRDAFRSDNPFLSPGRGNRRAKADGREMSGDVGTARADVELDGGGAGRRRRKSPIEKLQDDWVAQRGSPEVLKWSGDTVDSVCAMIEGQEAILESLSGDTSTSEEEHIRLGIVALDIERARWLLRAYLRCRIAKIEHLAAYLVQKNSASAHAMSQLSPLEQNYAQTFHQLRSSHFQTTVLDALPLHMRSLEDTGAGTGAGNTDGRSGMVDVPDPDAPVFVRCLKDCGMLKILDEESTNMAKGSIHLFRWRAVRHLVLSGKVRIL</sequence>